<dbReference type="InterPro" id="IPR002575">
    <property type="entry name" value="Aminoglycoside_PTrfase"/>
</dbReference>
<evidence type="ECO:0000313" key="2">
    <source>
        <dbReference type="EMBL" id="CDM28718.1"/>
    </source>
</evidence>
<keyword evidence="2" id="KW-0808">Transferase</keyword>
<keyword evidence="3" id="KW-1185">Reference proteome</keyword>
<evidence type="ECO:0000313" key="3">
    <source>
        <dbReference type="Proteomes" id="UP000030686"/>
    </source>
</evidence>
<gene>
    <name evidence="2" type="ORF">PROQFM164_S01g002529</name>
</gene>
<dbReference type="InterPro" id="IPR011009">
    <property type="entry name" value="Kinase-like_dom_sf"/>
</dbReference>
<reference evidence="2" key="1">
    <citation type="journal article" date="2014" name="Nat. Commun.">
        <title>Multiple recent horizontal transfers of a large genomic region in cheese making fungi.</title>
        <authorList>
            <person name="Cheeseman K."/>
            <person name="Ropars J."/>
            <person name="Renault P."/>
            <person name="Dupont J."/>
            <person name="Gouzy J."/>
            <person name="Branca A."/>
            <person name="Abraham A.L."/>
            <person name="Ceppi M."/>
            <person name="Conseiller E."/>
            <person name="Debuchy R."/>
            <person name="Malagnac F."/>
            <person name="Goarin A."/>
            <person name="Silar P."/>
            <person name="Lacoste S."/>
            <person name="Sallet E."/>
            <person name="Bensimon A."/>
            <person name="Giraud T."/>
            <person name="Brygoo Y."/>
        </authorList>
    </citation>
    <scope>NUCLEOTIDE SEQUENCE [LARGE SCALE GENOMIC DNA]</scope>
    <source>
        <strain evidence="2">FM164</strain>
    </source>
</reference>
<dbReference type="EMBL" id="HG792015">
    <property type="protein sequence ID" value="CDM28718.1"/>
    <property type="molecule type" value="Genomic_DNA"/>
</dbReference>
<dbReference type="STRING" id="1365484.W6PWT5"/>
<keyword evidence="2" id="KW-0418">Kinase</keyword>
<feature type="domain" description="Aminoglycoside phosphotransferase" evidence="1">
    <location>
        <begin position="99"/>
        <end position="139"/>
    </location>
</feature>
<dbReference type="Proteomes" id="UP000030686">
    <property type="component" value="Unassembled WGS sequence"/>
</dbReference>
<dbReference type="OrthoDB" id="2906425at2759"/>
<protein>
    <submittedName>
        <fullName evidence="2">Protein kinase-like domain</fullName>
    </submittedName>
</protein>
<evidence type="ECO:0000259" key="1">
    <source>
        <dbReference type="Pfam" id="PF01636"/>
    </source>
</evidence>
<dbReference type="AlphaFoldDB" id="W6PWT5"/>
<name>W6PWT5_PENRF</name>
<dbReference type="Gene3D" id="3.90.1200.10">
    <property type="match status" value="1"/>
</dbReference>
<organism evidence="2 3">
    <name type="scientific">Penicillium roqueforti (strain FM164)</name>
    <dbReference type="NCBI Taxonomy" id="1365484"/>
    <lineage>
        <taxon>Eukaryota</taxon>
        <taxon>Fungi</taxon>
        <taxon>Dikarya</taxon>
        <taxon>Ascomycota</taxon>
        <taxon>Pezizomycotina</taxon>
        <taxon>Eurotiomycetes</taxon>
        <taxon>Eurotiomycetidae</taxon>
        <taxon>Eurotiales</taxon>
        <taxon>Aspergillaceae</taxon>
        <taxon>Penicillium</taxon>
    </lineage>
</organism>
<dbReference type="GO" id="GO:0016301">
    <property type="term" value="F:kinase activity"/>
    <property type="evidence" value="ECO:0007669"/>
    <property type="project" value="UniProtKB-KW"/>
</dbReference>
<dbReference type="SUPFAM" id="SSF56112">
    <property type="entry name" value="Protein kinase-like (PK-like)"/>
    <property type="match status" value="1"/>
</dbReference>
<dbReference type="Pfam" id="PF01636">
    <property type="entry name" value="APH"/>
    <property type="match status" value="1"/>
</dbReference>
<proteinExistence type="predicted"/>
<accession>W6PWT5</accession>
<sequence>MLDQRPSDPNVSVRFDHVWVIPLNLFNDSDMDPEGSLYPLLQAFLTPAKTSELQTPYCFGGTLGGPLFDYCFSSGICGPFYQTVEFNSFLIHKYELNATRENIAAVHARPYRSVFTHADLSPSNILIDLGRVSAIVDWELPASILNIGILQSFFMMRSRPEKYKLSLVMHSREIHMRRSWKLRGYCGATRHLGYDASSEFIHLSE</sequence>